<protein>
    <submittedName>
        <fullName evidence="9">Mannosyl phosphorylinositol ceramide synthase SUR1</fullName>
    </submittedName>
</protein>
<evidence type="ECO:0000256" key="2">
    <source>
        <dbReference type="ARBA" id="ARBA00009003"/>
    </source>
</evidence>
<dbReference type="VEuPathDB" id="FungiDB:AAP_04457"/>
<evidence type="ECO:0000256" key="3">
    <source>
        <dbReference type="ARBA" id="ARBA00022679"/>
    </source>
</evidence>
<comment type="subcellular location">
    <subcellularLocation>
        <location evidence="1">Membrane</location>
    </subcellularLocation>
</comment>
<evidence type="ECO:0000313" key="9">
    <source>
        <dbReference type="EMBL" id="KZZ89310.1"/>
    </source>
</evidence>
<name>A0A166NDI9_9EURO</name>
<dbReference type="OrthoDB" id="3647at2759"/>
<keyword evidence="6 8" id="KW-0472">Membrane</keyword>
<feature type="compositionally biased region" description="Polar residues" evidence="7">
    <location>
        <begin position="350"/>
        <end position="373"/>
    </location>
</feature>
<feature type="compositionally biased region" description="Polar residues" evidence="7">
    <location>
        <begin position="410"/>
        <end position="425"/>
    </location>
</feature>
<evidence type="ECO:0000256" key="7">
    <source>
        <dbReference type="SAM" id="MobiDB-lite"/>
    </source>
</evidence>
<dbReference type="InterPro" id="IPR029044">
    <property type="entry name" value="Nucleotide-diphossugar_trans"/>
</dbReference>
<keyword evidence="3" id="KW-0808">Transferase</keyword>
<dbReference type="GO" id="GO:0051999">
    <property type="term" value="P:mannosyl-inositol phosphorylceramide biosynthetic process"/>
    <property type="evidence" value="ECO:0007669"/>
    <property type="project" value="TreeGrafter"/>
</dbReference>
<dbReference type="SUPFAM" id="SSF53448">
    <property type="entry name" value="Nucleotide-diphospho-sugar transferases"/>
    <property type="match status" value="1"/>
</dbReference>
<comment type="caution">
    <text evidence="9">The sequence shown here is derived from an EMBL/GenBank/DDBJ whole genome shotgun (WGS) entry which is preliminary data.</text>
</comment>
<feature type="compositionally biased region" description="Polar residues" evidence="7">
    <location>
        <begin position="306"/>
        <end position="328"/>
    </location>
</feature>
<evidence type="ECO:0000256" key="8">
    <source>
        <dbReference type="SAM" id="Phobius"/>
    </source>
</evidence>
<dbReference type="PANTHER" id="PTHR32385">
    <property type="entry name" value="MANNOSYL PHOSPHORYLINOSITOL CERAMIDE SYNTHASE"/>
    <property type="match status" value="1"/>
</dbReference>
<sequence length="443" mass="50891">MWRDAQKSCVSLHDDYEYILWTDAKAVDFIAREYPWFLETFKGYEYPIQRADTIRYFVLAHYGGIYIDLDDGCNRRLDPLLSYPAWLRRTTPTGISNDAMGSVPQHPFFLNVIDSLQSYDHHWILPYITVMYSTGPLFLSICWKRWMTSRSATDTDRVRILMRDEYNRYSWSFFTYHKGSSWHGKDAQFVIWMSQNWIILSVIATSILGIGFALYRCYTRGAAVGDCSWLPWPFNRITALCNRFSIRVRGGHYFPLPNPASSQDYDNDAANIKLSEGDEFNHGRRRMLVASAQSQQYPYNEKQDPNMVNNMSYSLTPTHSNASSSTVISEAPAEHEQPHYASQDHLAPASATNAYPTQGERSSSRLQLPTLSSFLPRKLGRSREHSPATRPPSSSSARSGCGLTGEDIEAQTTLSRHPSYSNERSSPMDLRETWAREDTRRQR</sequence>
<dbReference type="InterPro" id="IPR051706">
    <property type="entry name" value="Glycosyltransferase_domain"/>
</dbReference>
<keyword evidence="10" id="KW-1185">Reference proteome</keyword>
<dbReference type="AlphaFoldDB" id="A0A166NDI9"/>
<dbReference type="EMBL" id="AZGZ01000021">
    <property type="protein sequence ID" value="KZZ89310.1"/>
    <property type="molecule type" value="Genomic_DNA"/>
</dbReference>
<evidence type="ECO:0000256" key="1">
    <source>
        <dbReference type="ARBA" id="ARBA00004370"/>
    </source>
</evidence>
<evidence type="ECO:0000313" key="10">
    <source>
        <dbReference type="Proteomes" id="UP000242877"/>
    </source>
</evidence>
<evidence type="ECO:0000256" key="4">
    <source>
        <dbReference type="ARBA" id="ARBA00022692"/>
    </source>
</evidence>
<dbReference type="Pfam" id="PF04488">
    <property type="entry name" value="Gly_transf_sug"/>
    <property type="match status" value="1"/>
</dbReference>
<feature type="region of interest" description="Disordered" evidence="7">
    <location>
        <begin position="292"/>
        <end position="443"/>
    </location>
</feature>
<organism evidence="9 10">
    <name type="scientific">Ascosphaera apis ARSEF 7405</name>
    <dbReference type="NCBI Taxonomy" id="392613"/>
    <lineage>
        <taxon>Eukaryota</taxon>
        <taxon>Fungi</taxon>
        <taxon>Dikarya</taxon>
        <taxon>Ascomycota</taxon>
        <taxon>Pezizomycotina</taxon>
        <taxon>Eurotiomycetes</taxon>
        <taxon>Eurotiomycetidae</taxon>
        <taxon>Onygenales</taxon>
        <taxon>Ascosphaeraceae</taxon>
        <taxon>Ascosphaera</taxon>
    </lineage>
</organism>
<accession>A0A166NDI9</accession>
<feature type="transmembrane region" description="Helical" evidence="8">
    <location>
        <begin position="197"/>
        <end position="215"/>
    </location>
</feature>
<dbReference type="Gene3D" id="3.90.550.20">
    <property type="match status" value="1"/>
</dbReference>
<gene>
    <name evidence="9" type="ORF">AAP_04457</name>
</gene>
<dbReference type="GO" id="GO:0000030">
    <property type="term" value="F:mannosyltransferase activity"/>
    <property type="evidence" value="ECO:0007669"/>
    <property type="project" value="TreeGrafter"/>
</dbReference>
<evidence type="ECO:0000256" key="6">
    <source>
        <dbReference type="ARBA" id="ARBA00023136"/>
    </source>
</evidence>
<dbReference type="Proteomes" id="UP000242877">
    <property type="component" value="Unassembled WGS sequence"/>
</dbReference>
<keyword evidence="4 8" id="KW-0812">Transmembrane</keyword>
<reference evidence="9 10" key="1">
    <citation type="journal article" date="2016" name="Genome Biol. Evol.">
        <title>Divergent and convergent evolution of fungal pathogenicity.</title>
        <authorList>
            <person name="Shang Y."/>
            <person name="Xiao G."/>
            <person name="Zheng P."/>
            <person name="Cen K."/>
            <person name="Zhan S."/>
            <person name="Wang C."/>
        </authorList>
    </citation>
    <scope>NUCLEOTIDE SEQUENCE [LARGE SCALE GENOMIC DNA]</scope>
    <source>
        <strain evidence="9 10">ARSEF 7405</strain>
    </source>
</reference>
<evidence type="ECO:0000256" key="5">
    <source>
        <dbReference type="ARBA" id="ARBA00022989"/>
    </source>
</evidence>
<dbReference type="PANTHER" id="PTHR32385:SF20">
    <property type="entry name" value="MANNOSYL PHOSPHORYLINOSITOL CERAMIDE SYNTHASE CSH1-RELATED"/>
    <property type="match status" value="1"/>
</dbReference>
<dbReference type="InterPro" id="IPR007577">
    <property type="entry name" value="GlycoTrfase_DXD_sugar-bd_CS"/>
</dbReference>
<feature type="compositionally biased region" description="Basic and acidic residues" evidence="7">
    <location>
        <begin position="429"/>
        <end position="443"/>
    </location>
</feature>
<dbReference type="GO" id="GO:0016020">
    <property type="term" value="C:membrane"/>
    <property type="evidence" value="ECO:0007669"/>
    <property type="project" value="UniProtKB-SubCell"/>
</dbReference>
<comment type="similarity">
    <text evidence="2">Belongs to the glycosyltransferase 32 family.</text>
</comment>
<proteinExistence type="inferred from homology"/>
<keyword evidence="5 8" id="KW-1133">Transmembrane helix</keyword>
<feature type="transmembrane region" description="Helical" evidence="8">
    <location>
        <begin position="124"/>
        <end position="143"/>
    </location>
</feature>